<feature type="DNA-binding region" description="H-T-H motif" evidence="4">
    <location>
        <begin position="32"/>
        <end position="51"/>
    </location>
</feature>
<keyword evidence="3" id="KW-0804">Transcription</keyword>
<protein>
    <submittedName>
        <fullName evidence="6">TetR/AcrR family transcriptional regulator</fullName>
    </submittedName>
</protein>
<dbReference type="SUPFAM" id="SSF48498">
    <property type="entry name" value="Tetracyclin repressor-like, C-terminal domain"/>
    <property type="match status" value="1"/>
</dbReference>
<evidence type="ECO:0000259" key="5">
    <source>
        <dbReference type="PROSITE" id="PS50977"/>
    </source>
</evidence>
<keyword evidence="2 4" id="KW-0238">DNA-binding</keyword>
<dbReference type="RefSeq" id="WP_377370720.1">
    <property type="nucleotide sequence ID" value="NZ_JAOTJD010000030.1"/>
</dbReference>
<dbReference type="PANTHER" id="PTHR47506:SF7">
    <property type="entry name" value="TRANSCRIPTIONAL REGULATORY PROTEIN"/>
    <property type="match status" value="1"/>
</dbReference>
<name>A0ABW6CR17_9CAUL</name>
<comment type="caution">
    <text evidence="6">The sequence shown here is derived from an EMBL/GenBank/DDBJ whole genome shotgun (WGS) entry which is preliminary data.</text>
</comment>
<dbReference type="SUPFAM" id="SSF46689">
    <property type="entry name" value="Homeodomain-like"/>
    <property type="match status" value="1"/>
</dbReference>
<proteinExistence type="predicted"/>
<organism evidence="6 7">
    <name type="scientific">Phenylobacterium ferrooxidans</name>
    <dbReference type="NCBI Taxonomy" id="2982689"/>
    <lineage>
        <taxon>Bacteria</taxon>
        <taxon>Pseudomonadati</taxon>
        <taxon>Pseudomonadota</taxon>
        <taxon>Alphaproteobacteria</taxon>
        <taxon>Caulobacterales</taxon>
        <taxon>Caulobacteraceae</taxon>
        <taxon>Phenylobacterium</taxon>
    </lineage>
</organism>
<dbReference type="PANTHER" id="PTHR47506">
    <property type="entry name" value="TRANSCRIPTIONAL REGULATORY PROTEIN"/>
    <property type="match status" value="1"/>
</dbReference>
<keyword evidence="7" id="KW-1185">Reference proteome</keyword>
<evidence type="ECO:0000313" key="7">
    <source>
        <dbReference type="Proteomes" id="UP001598130"/>
    </source>
</evidence>
<sequence>MRISRDQAQQNHDRVVTTAASMFRERGFDGVAVGDLMKAAGFTHGGFYNHFKSKEALSAQALDQAFRQMDDHRAGVESLDDLLAQYLSEAARRAPGKACPAAALAGDVSRQGEPVKQVFAEGFERMVESMAGRLPEGPEARAQAIALLARMAGALALARAMPESSDLGREVLAAALDSCRADAARLTGEANQKPPELSSGGR</sequence>
<reference evidence="6 7" key="1">
    <citation type="submission" date="2022-09" db="EMBL/GenBank/DDBJ databases">
        <title>New species of Phenylobacterium.</title>
        <authorList>
            <person name="Mieszkin S."/>
        </authorList>
    </citation>
    <scope>NUCLEOTIDE SEQUENCE [LARGE SCALE GENOMIC DNA]</scope>
    <source>
        <strain evidence="6 7">HK31-G</strain>
    </source>
</reference>
<dbReference type="InterPro" id="IPR036271">
    <property type="entry name" value="Tet_transcr_reg_TetR-rel_C_sf"/>
</dbReference>
<keyword evidence="1" id="KW-0805">Transcription regulation</keyword>
<accession>A0ABW6CR17</accession>
<dbReference type="PROSITE" id="PS50977">
    <property type="entry name" value="HTH_TETR_2"/>
    <property type="match status" value="1"/>
</dbReference>
<evidence type="ECO:0000313" key="6">
    <source>
        <dbReference type="EMBL" id="MFD3265264.1"/>
    </source>
</evidence>
<dbReference type="PRINTS" id="PR00455">
    <property type="entry name" value="HTHTETR"/>
</dbReference>
<evidence type="ECO:0000256" key="3">
    <source>
        <dbReference type="ARBA" id="ARBA00023163"/>
    </source>
</evidence>
<evidence type="ECO:0000256" key="1">
    <source>
        <dbReference type="ARBA" id="ARBA00023015"/>
    </source>
</evidence>
<dbReference type="Gene3D" id="1.10.10.60">
    <property type="entry name" value="Homeodomain-like"/>
    <property type="match status" value="1"/>
</dbReference>
<evidence type="ECO:0000256" key="2">
    <source>
        <dbReference type="ARBA" id="ARBA00023125"/>
    </source>
</evidence>
<dbReference type="InterPro" id="IPR009057">
    <property type="entry name" value="Homeodomain-like_sf"/>
</dbReference>
<dbReference type="Pfam" id="PF00440">
    <property type="entry name" value="TetR_N"/>
    <property type="match status" value="1"/>
</dbReference>
<dbReference type="Proteomes" id="UP001598130">
    <property type="component" value="Unassembled WGS sequence"/>
</dbReference>
<gene>
    <name evidence="6" type="ORF">OCL97_15000</name>
</gene>
<dbReference type="Gene3D" id="1.10.357.10">
    <property type="entry name" value="Tetracycline Repressor, domain 2"/>
    <property type="match status" value="1"/>
</dbReference>
<evidence type="ECO:0000256" key="4">
    <source>
        <dbReference type="PROSITE-ProRule" id="PRU00335"/>
    </source>
</evidence>
<dbReference type="InterPro" id="IPR001647">
    <property type="entry name" value="HTH_TetR"/>
</dbReference>
<feature type="domain" description="HTH tetR-type" evidence="5">
    <location>
        <begin position="9"/>
        <end position="69"/>
    </location>
</feature>
<dbReference type="EMBL" id="JAOTJD010000030">
    <property type="protein sequence ID" value="MFD3265264.1"/>
    <property type="molecule type" value="Genomic_DNA"/>
</dbReference>